<dbReference type="STRING" id="1802610.A2W32_05690"/>
<feature type="region of interest" description="Disordered" evidence="1">
    <location>
        <begin position="32"/>
        <end position="52"/>
    </location>
</feature>
<protein>
    <submittedName>
        <fullName evidence="2">Uncharacterized protein</fullName>
    </submittedName>
</protein>
<gene>
    <name evidence="2" type="ORF">A2W32_05690</name>
</gene>
<evidence type="ECO:0000256" key="1">
    <source>
        <dbReference type="SAM" id="MobiDB-lite"/>
    </source>
</evidence>
<accession>A0A1F4V216</accession>
<dbReference type="Proteomes" id="UP000177371">
    <property type="component" value="Unassembled WGS sequence"/>
</dbReference>
<organism evidence="2 3">
    <name type="scientific">candidate division WWE3 bacterium RBG_16_37_10</name>
    <dbReference type="NCBI Taxonomy" id="1802610"/>
    <lineage>
        <taxon>Bacteria</taxon>
        <taxon>Katanobacteria</taxon>
    </lineage>
</organism>
<proteinExistence type="predicted"/>
<feature type="compositionally biased region" description="Polar residues" evidence="1">
    <location>
        <begin position="32"/>
        <end position="42"/>
    </location>
</feature>
<sequence length="277" mass="30910">MKKPVLVFIGLLVLVTLAAFLLTQKNTQVSDNLGNKNLNVSDENPRPDDSAFSKVVTTPAPTFIDTNEKEIDPANVDPALFVLDITNKYLKLPVGRKLVYEGQTEDGLERVEITIPGDRKEILGVKTLVYVDKVWVDGELIESTKDYLAQDVNGNVWYFGEDVDNYEDGKLKDHSGAWLAGINGAQPGFWIKADEKVGDKYRQEYAKGIAEDSREILAVKQTVKIGLGTYNDCVKTYDWTPLDPEAKEYKYYCSEVGALVMETDLSNNDTIELKSAN</sequence>
<comment type="caution">
    <text evidence="2">The sequence shown here is derived from an EMBL/GenBank/DDBJ whole genome shotgun (WGS) entry which is preliminary data.</text>
</comment>
<reference evidence="2 3" key="1">
    <citation type="journal article" date="2016" name="Nat. Commun.">
        <title>Thousands of microbial genomes shed light on interconnected biogeochemical processes in an aquifer system.</title>
        <authorList>
            <person name="Anantharaman K."/>
            <person name="Brown C.T."/>
            <person name="Hug L.A."/>
            <person name="Sharon I."/>
            <person name="Castelle C.J."/>
            <person name="Probst A.J."/>
            <person name="Thomas B.C."/>
            <person name="Singh A."/>
            <person name="Wilkins M.J."/>
            <person name="Karaoz U."/>
            <person name="Brodie E.L."/>
            <person name="Williams K.H."/>
            <person name="Hubbard S.S."/>
            <person name="Banfield J.F."/>
        </authorList>
    </citation>
    <scope>NUCLEOTIDE SEQUENCE [LARGE SCALE GENOMIC DNA]</scope>
</reference>
<evidence type="ECO:0000313" key="2">
    <source>
        <dbReference type="EMBL" id="OGC51202.1"/>
    </source>
</evidence>
<name>A0A1F4V216_UNCKA</name>
<dbReference type="EMBL" id="MEUT01000027">
    <property type="protein sequence ID" value="OGC51202.1"/>
    <property type="molecule type" value="Genomic_DNA"/>
</dbReference>
<evidence type="ECO:0000313" key="3">
    <source>
        <dbReference type="Proteomes" id="UP000177371"/>
    </source>
</evidence>
<dbReference type="AlphaFoldDB" id="A0A1F4V216"/>